<dbReference type="Gene3D" id="2.170.120.40">
    <property type="entry name" value="YbbR-like domain"/>
    <property type="match status" value="2"/>
</dbReference>
<protein>
    <submittedName>
        <fullName evidence="1">YbbR-like protein</fullName>
    </submittedName>
</protein>
<dbReference type="OrthoDB" id="2987820at2"/>
<dbReference type="Pfam" id="PF07949">
    <property type="entry name" value="YbbR"/>
    <property type="match status" value="3"/>
</dbReference>
<evidence type="ECO:0000313" key="2">
    <source>
        <dbReference type="Proteomes" id="UP000044136"/>
    </source>
</evidence>
<evidence type="ECO:0000313" key="1">
    <source>
        <dbReference type="EMBL" id="CDZ98894.1"/>
    </source>
</evidence>
<accession>A0A078LY48</accession>
<gene>
    <name evidence="1" type="ORF">BN1048_00012</name>
</gene>
<dbReference type="Proteomes" id="UP000044136">
    <property type="component" value="Unassembled WGS sequence"/>
</dbReference>
<dbReference type="InterPro" id="IPR012505">
    <property type="entry name" value="YbbR"/>
</dbReference>
<dbReference type="Gene3D" id="2.170.120.30">
    <property type="match status" value="1"/>
</dbReference>
<dbReference type="RefSeq" id="WP_035807250.1">
    <property type="nucleotide sequence ID" value="NZ_CCSE01000001.1"/>
</dbReference>
<sequence>MLENKWGLSIVALLLALFMFVNANNVFEDINLFNDDSETESDTEFIEGVPVTVLYDEESYYVSGVPQEVTVELGGANSNVKRLQATRNFEIILDLRNREPGEHEVFFTVNGLPENVSGTVQPETANVTIQNLVSQTFEIQAEVSEGRVGSSYQLDSVNVEPSTVTVRGGESTMNRIQYVRAMMTDTSSITDERVEEAEVSAFDAQYNKLDVTIEPSTVRIEIQVEELSKKVPVHFETAGEVADNRTLSEVKLNHDTIEIFGDSQTLEAISSVTAEVDVEGMSSSGTKDVRIELPENVTKSEPAVLEADVTIEKDE</sequence>
<dbReference type="EMBL" id="CCSE01000001">
    <property type="protein sequence ID" value="CDZ98894.1"/>
    <property type="molecule type" value="Genomic_DNA"/>
</dbReference>
<dbReference type="PANTHER" id="PTHR37804">
    <property type="entry name" value="CDAA REGULATORY PROTEIN CDAR"/>
    <property type="match status" value="1"/>
</dbReference>
<dbReference type="eggNOG" id="COG4856">
    <property type="taxonomic scope" value="Bacteria"/>
</dbReference>
<dbReference type="STRING" id="1461582.BN1048_00012"/>
<proteinExistence type="predicted"/>
<keyword evidence="2" id="KW-1185">Reference proteome</keyword>
<organism evidence="1 2">
    <name type="scientific">Jeotgalicoccus saudimassiliensis</name>
    <dbReference type="NCBI Taxonomy" id="1461582"/>
    <lineage>
        <taxon>Bacteria</taxon>
        <taxon>Bacillati</taxon>
        <taxon>Bacillota</taxon>
        <taxon>Bacilli</taxon>
        <taxon>Bacillales</taxon>
        <taxon>Staphylococcaceae</taxon>
        <taxon>Jeotgalicoccus</taxon>
    </lineage>
</organism>
<reference evidence="1 2" key="1">
    <citation type="submission" date="2014-07" db="EMBL/GenBank/DDBJ databases">
        <authorList>
            <person name="Urmite Genomes Urmite Genomes"/>
        </authorList>
    </citation>
    <scope>NUCLEOTIDE SEQUENCE [LARGE SCALE GENOMIC DNA]</scope>
    <source>
        <strain evidence="1 2">13MG44_air</strain>
    </source>
</reference>
<dbReference type="AlphaFoldDB" id="A0A078LY48"/>
<dbReference type="InterPro" id="IPR053154">
    <property type="entry name" value="c-di-AMP_regulator"/>
</dbReference>
<dbReference type="HOGENOM" id="CLU_039811_2_1_9"/>
<dbReference type="PANTHER" id="PTHR37804:SF1">
    <property type="entry name" value="CDAA REGULATORY PROTEIN CDAR"/>
    <property type="match status" value="1"/>
</dbReference>
<name>A0A078LY48_9STAP</name>